<evidence type="ECO:0000313" key="2">
    <source>
        <dbReference type="Proteomes" id="UP000723714"/>
    </source>
</evidence>
<accession>A0ABS6D5W1</accession>
<sequence length="88" mass="10741">MDEYREAVKEFYRVYRPLQKKHNLRMHSRFSIYDDGFIEIWEYTGEQRGKCVCKVKEEKDVECYKRATEALQSYGREREGVRHEQRAG</sequence>
<proteinExistence type="predicted"/>
<dbReference type="Proteomes" id="UP000723714">
    <property type="component" value="Unassembled WGS sequence"/>
</dbReference>
<dbReference type="EMBL" id="JABACJ020000014">
    <property type="protein sequence ID" value="MBU3876992.1"/>
    <property type="molecule type" value="Genomic_DNA"/>
</dbReference>
<reference evidence="1 2" key="1">
    <citation type="submission" date="2021-06" db="EMBL/GenBank/DDBJ databases">
        <title>Faecalicatena sp. nov. isolated from porcine feces.</title>
        <authorList>
            <person name="Oh B.S."/>
            <person name="Lee J.H."/>
        </authorList>
    </citation>
    <scope>NUCLEOTIDE SEQUENCE [LARGE SCALE GENOMIC DNA]</scope>
    <source>
        <strain evidence="1 2">AGMB00832</strain>
    </source>
</reference>
<protein>
    <submittedName>
        <fullName evidence="1">Uncharacterized protein</fullName>
    </submittedName>
</protein>
<gene>
    <name evidence="1" type="ORF">HGO97_014370</name>
</gene>
<organism evidence="1 2">
    <name type="scientific">Faecalicatena faecalis</name>
    <dbReference type="NCBI Taxonomy" id="2726362"/>
    <lineage>
        <taxon>Bacteria</taxon>
        <taxon>Bacillati</taxon>
        <taxon>Bacillota</taxon>
        <taxon>Clostridia</taxon>
        <taxon>Lachnospirales</taxon>
        <taxon>Lachnospiraceae</taxon>
        <taxon>Faecalicatena</taxon>
    </lineage>
</organism>
<evidence type="ECO:0000313" key="1">
    <source>
        <dbReference type="EMBL" id="MBU3876992.1"/>
    </source>
</evidence>
<name>A0ABS6D5W1_9FIRM</name>
<keyword evidence="2" id="KW-1185">Reference proteome</keyword>
<comment type="caution">
    <text evidence="1">The sequence shown here is derived from an EMBL/GenBank/DDBJ whole genome shotgun (WGS) entry which is preliminary data.</text>
</comment>